<sequence length="95" mass="10587">MQVVGQSSQSKVSFNGEKQLSNCRIIGEESGDFVPFRYGLDEILFLWPIKKLAAASKINFKLAPEGTERNERKCQNCVSLKVSEPNLVDVNKIGL</sequence>
<organism evidence="1 2">
    <name type="scientific">Araneus ventricosus</name>
    <name type="common">Orbweaver spider</name>
    <name type="synonym">Epeira ventricosa</name>
    <dbReference type="NCBI Taxonomy" id="182803"/>
    <lineage>
        <taxon>Eukaryota</taxon>
        <taxon>Metazoa</taxon>
        <taxon>Ecdysozoa</taxon>
        <taxon>Arthropoda</taxon>
        <taxon>Chelicerata</taxon>
        <taxon>Arachnida</taxon>
        <taxon>Araneae</taxon>
        <taxon>Araneomorphae</taxon>
        <taxon>Entelegynae</taxon>
        <taxon>Araneoidea</taxon>
        <taxon>Araneidae</taxon>
        <taxon>Araneus</taxon>
    </lineage>
</organism>
<name>A0A4Y2RKG2_ARAVE</name>
<proteinExistence type="predicted"/>
<comment type="caution">
    <text evidence="1">The sequence shown here is derived from an EMBL/GenBank/DDBJ whole genome shotgun (WGS) entry which is preliminary data.</text>
</comment>
<gene>
    <name evidence="1" type="ORF">AVEN_57236_1</name>
</gene>
<accession>A0A4Y2RKG2</accession>
<evidence type="ECO:0000313" key="2">
    <source>
        <dbReference type="Proteomes" id="UP000499080"/>
    </source>
</evidence>
<reference evidence="1 2" key="1">
    <citation type="journal article" date="2019" name="Sci. Rep.">
        <title>Orb-weaving spider Araneus ventricosus genome elucidates the spidroin gene catalogue.</title>
        <authorList>
            <person name="Kono N."/>
            <person name="Nakamura H."/>
            <person name="Ohtoshi R."/>
            <person name="Moran D.A.P."/>
            <person name="Shinohara A."/>
            <person name="Yoshida Y."/>
            <person name="Fujiwara M."/>
            <person name="Mori M."/>
            <person name="Tomita M."/>
            <person name="Arakawa K."/>
        </authorList>
    </citation>
    <scope>NUCLEOTIDE SEQUENCE [LARGE SCALE GENOMIC DNA]</scope>
</reference>
<evidence type="ECO:0000313" key="1">
    <source>
        <dbReference type="EMBL" id="GBN76302.1"/>
    </source>
</evidence>
<keyword evidence="2" id="KW-1185">Reference proteome</keyword>
<dbReference type="Proteomes" id="UP000499080">
    <property type="component" value="Unassembled WGS sequence"/>
</dbReference>
<dbReference type="EMBL" id="BGPR01017486">
    <property type="protein sequence ID" value="GBN76302.1"/>
    <property type="molecule type" value="Genomic_DNA"/>
</dbReference>
<dbReference type="AlphaFoldDB" id="A0A4Y2RKG2"/>
<protein>
    <submittedName>
        <fullName evidence="1">Uncharacterized protein</fullName>
    </submittedName>
</protein>